<dbReference type="InterPro" id="IPR025554">
    <property type="entry name" value="DUF4140"/>
</dbReference>
<feature type="domain" description="DUF4139" evidence="1">
    <location>
        <begin position="223"/>
        <end position="546"/>
    </location>
</feature>
<dbReference type="AlphaFoldDB" id="A0A345P8E8"/>
<dbReference type="EMBL" id="CP031222">
    <property type="protein sequence ID" value="AXI03557.1"/>
    <property type="molecule type" value="Genomic_DNA"/>
</dbReference>
<evidence type="ECO:0000259" key="1">
    <source>
        <dbReference type="Pfam" id="PF13598"/>
    </source>
</evidence>
<dbReference type="InterPro" id="IPR037291">
    <property type="entry name" value="DUF4139"/>
</dbReference>
<name>A0A345P8E8_9GAMM</name>
<dbReference type="Pfam" id="PF13600">
    <property type="entry name" value="DUF4140"/>
    <property type="match status" value="1"/>
</dbReference>
<proteinExistence type="predicted"/>
<dbReference type="InterPro" id="IPR011935">
    <property type="entry name" value="CHP02231"/>
</dbReference>
<dbReference type="Pfam" id="PF13598">
    <property type="entry name" value="DUF4139"/>
    <property type="match status" value="1"/>
</dbReference>
<protein>
    <submittedName>
        <fullName evidence="3">Mucoidy inhibitor MuiA family protein</fullName>
    </submittedName>
</protein>
<keyword evidence="4" id="KW-1185">Reference proteome</keyword>
<feature type="domain" description="DUF4140" evidence="2">
    <location>
        <begin position="45"/>
        <end position="139"/>
    </location>
</feature>
<gene>
    <name evidence="3" type="ORF">HYN46_12350</name>
</gene>
<dbReference type="OrthoDB" id="9777444at2"/>
<dbReference type="PANTHER" id="PTHR31005">
    <property type="entry name" value="DUF4139 DOMAIN-CONTAINING PROTEIN"/>
    <property type="match status" value="1"/>
</dbReference>
<dbReference type="PANTHER" id="PTHR31005:SF8">
    <property type="entry name" value="DUF4139 DOMAIN-CONTAINING PROTEIN"/>
    <property type="match status" value="1"/>
</dbReference>
<dbReference type="NCBIfam" id="TIGR02231">
    <property type="entry name" value="mucoidy inhibitor MuiA family protein"/>
    <property type="match status" value="1"/>
</dbReference>
<evidence type="ECO:0000259" key="2">
    <source>
        <dbReference type="Pfam" id="PF13600"/>
    </source>
</evidence>
<reference evidence="3 4" key="1">
    <citation type="submission" date="2018-07" db="EMBL/GenBank/DDBJ databases">
        <title>Genome sequencing of Moraxellaceae gen. HYN0046.</title>
        <authorList>
            <person name="Kim M."/>
            <person name="Yi H."/>
        </authorList>
    </citation>
    <scope>NUCLEOTIDE SEQUENCE [LARGE SCALE GENOMIC DNA]</scope>
    <source>
        <strain evidence="3 4">HYN0046</strain>
    </source>
</reference>
<sequence length="553" mass="60590">MDMPKPLSSLILKRAIAPHLPSSSCLVLLLGLPLVAEASSHLTAVTVYPGTATVQRAMTVDAGTKTVIFDCLPAGLDPQSLQITADTGVSIGEMTVDTQDRSLSTTCAAHPLDARIDALQDQKAALQAESDSLDTVKGYLKSYTYDPDHPWKVRSKSENITATIDALRRSGQDNNVRQYQLDKKIENLDKQLQPLIAERDRTQKHDKVTTVKATLYTARNAEIRLNYLVHGPNWSPAYRASLDTSTGKLNIERRAMVSQSTGEDWSGVNLTLSTGQPHANASSPIPRQWGVDILPPPQPQRRFAAASSAFEYGPPAPAPIATPQLTEDIPIRQSGSAMQPNYTPEVVNYGYTTAFNIPGNIDVPSNGERIAFSFGQIDQMAKIVARTSPLLDANAYLVAEIAPPEGIWPEGPMQLYRDGAFVGSTNFNVDQTDKQDLPFGRDELVRVLSEPVRDTQSVAGFTGSRHERQVVHGYVVENKHNQSITLQVFEAAPVALDSNIHITSQFEPTPTKQNWNKQQGLTLWSTELGANKKTRFAANYTISSPKDARVIER</sequence>
<evidence type="ECO:0000313" key="3">
    <source>
        <dbReference type="EMBL" id="AXI03557.1"/>
    </source>
</evidence>
<accession>A0A345P8E8</accession>
<organism evidence="3 4">
    <name type="scientific">Aquirhabdus parva</name>
    <dbReference type="NCBI Taxonomy" id="2283318"/>
    <lineage>
        <taxon>Bacteria</taxon>
        <taxon>Pseudomonadati</taxon>
        <taxon>Pseudomonadota</taxon>
        <taxon>Gammaproteobacteria</taxon>
        <taxon>Moraxellales</taxon>
        <taxon>Moraxellaceae</taxon>
        <taxon>Aquirhabdus</taxon>
    </lineage>
</organism>
<dbReference type="KEGG" id="mbah:HYN46_12350"/>
<evidence type="ECO:0000313" key="4">
    <source>
        <dbReference type="Proteomes" id="UP000253940"/>
    </source>
</evidence>
<dbReference type="Proteomes" id="UP000253940">
    <property type="component" value="Chromosome"/>
</dbReference>